<feature type="domain" description="Tail sheath protein C-terminal" evidence="3">
    <location>
        <begin position="379"/>
        <end position="485"/>
    </location>
</feature>
<accession>A0ABS4FQB3</accession>
<comment type="caution">
    <text evidence="4">The sequence shown here is derived from an EMBL/GenBank/DDBJ whole genome shotgun (WGS) entry which is preliminary data.</text>
</comment>
<protein>
    <recommendedName>
        <fullName evidence="6">Phage tail sheath protein</fullName>
    </recommendedName>
</protein>
<dbReference type="Gene3D" id="3.30.360.90">
    <property type="match status" value="1"/>
</dbReference>
<feature type="domain" description="Tail sheath protein subtilisin-like" evidence="2">
    <location>
        <begin position="207"/>
        <end position="370"/>
    </location>
</feature>
<comment type="similarity">
    <text evidence="1">Belongs to the myoviridae tail sheath protein family.</text>
</comment>
<proteinExistence type="inferred from homology"/>
<evidence type="ECO:0000256" key="1">
    <source>
        <dbReference type="ARBA" id="ARBA00008005"/>
    </source>
</evidence>
<evidence type="ECO:0000313" key="4">
    <source>
        <dbReference type="EMBL" id="MBP1904741.1"/>
    </source>
</evidence>
<dbReference type="Gene3D" id="3.40.50.11790">
    <property type="match status" value="1"/>
</dbReference>
<organism evidence="4 5">
    <name type="scientific">Paenibacillus turicensis</name>
    <dbReference type="NCBI Taxonomy" id="160487"/>
    <lineage>
        <taxon>Bacteria</taxon>
        <taxon>Bacillati</taxon>
        <taxon>Bacillota</taxon>
        <taxon>Bacilli</taxon>
        <taxon>Bacillales</taxon>
        <taxon>Paenibacillaceae</taxon>
        <taxon>Paenibacillus</taxon>
    </lineage>
</organism>
<reference evidence="4 5" key="1">
    <citation type="submission" date="2021-03" db="EMBL/GenBank/DDBJ databases">
        <title>Genomic Encyclopedia of Type Strains, Phase IV (KMG-IV): sequencing the most valuable type-strain genomes for metagenomic binning, comparative biology and taxonomic classification.</title>
        <authorList>
            <person name="Goeker M."/>
        </authorList>
    </citation>
    <scope>NUCLEOTIDE SEQUENCE [LARGE SCALE GENOMIC DNA]</scope>
    <source>
        <strain evidence="4 5">DSM 14349</strain>
    </source>
</reference>
<dbReference type="EMBL" id="JAGGKG010000005">
    <property type="protein sequence ID" value="MBP1904741.1"/>
    <property type="molecule type" value="Genomic_DNA"/>
</dbReference>
<dbReference type="Pfam" id="PF17482">
    <property type="entry name" value="Phage_sheath_1C"/>
    <property type="match status" value="1"/>
</dbReference>
<dbReference type="Gene3D" id="3.30.1370.220">
    <property type="match status" value="1"/>
</dbReference>
<name>A0ABS4FQB3_9BACL</name>
<evidence type="ECO:0008006" key="6">
    <source>
        <dbReference type="Google" id="ProtNLM"/>
    </source>
</evidence>
<dbReference type="Gene3D" id="3.30.1490.450">
    <property type="match status" value="1"/>
</dbReference>
<evidence type="ECO:0000259" key="3">
    <source>
        <dbReference type="Pfam" id="PF17482"/>
    </source>
</evidence>
<dbReference type="InterPro" id="IPR020287">
    <property type="entry name" value="Tail_sheath_C"/>
</dbReference>
<dbReference type="Gene3D" id="2.60.40.4290">
    <property type="match status" value="1"/>
</dbReference>
<evidence type="ECO:0000259" key="2">
    <source>
        <dbReference type="Pfam" id="PF04984"/>
    </source>
</evidence>
<keyword evidence="5" id="KW-1185">Reference proteome</keyword>
<sequence length="485" mass="52000">MAGGNWSLNDQPVLPGLYMNFLSAAGNAIQSGARGIVLAPVKAHWGPIGEVVEIAHEAAIADVFSKNVTGGATAHTTLQLALLGGPKKLLAYRLADDNAKQATLRLNKAGEDGDAILNIKAKYAGERGNGFTITIQDNEFTPEEKELKLLEGTTLLGTVNLGTGEVEQAVTAINATLQKYIVAEKLAEGVLANVAQAALAGGNSGIAGITNADYIAATNVFETEEFHVLTLDGVSDAALRTSLIAWVKRVRKEGKGILLTLGGSNAEDLAENAVQNAIERSKVANHEGIINVGTGAKLNGVSYSSAQVAAWVAGLIAGQGLKESTTYAISPFDDVTRRWTRAEQEQAVKQGVFILIHDGLRVKVLRGVNTLTSLAEGQGTSFKKIRKIRVIDQINSDLQRQAEDNYIGKVNNTEEGRLALIEASRQYLQRLASENIIESTGYEVALDPRFYGNTKQFTPDADQVYLTWRADTTDVMEQIFGTFYV</sequence>
<gene>
    <name evidence="4" type="ORF">J2Z32_001365</name>
</gene>
<dbReference type="Proteomes" id="UP001519272">
    <property type="component" value="Unassembled WGS sequence"/>
</dbReference>
<dbReference type="Pfam" id="PF04984">
    <property type="entry name" value="Phage_sheath_1"/>
    <property type="match status" value="1"/>
</dbReference>
<evidence type="ECO:0000313" key="5">
    <source>
        <dbReference type="Proteomes" id="UP001519272"/>
    </source>
</evidence>
<dbReference type="RefSeq" id="WP_210088420.1">
    <property type="nucleotide sequence ID" value="NZ_JAGGKG010000005.1"/>
</dbReference>
<dbReference type="InterPro" id="IPR035089">
    <property type="entry name" value="Phage_sheath_subtilisin"/>
</dbReference>